<proteinExistence type="predicted"/>
<feature type="domain" description="Putative plant transposon protein" evidence="1">
    <location>
        <begin position="15"/>
        <end position="113"/>
    </location>
</feature>
<dbReference type="Proteomes" id="UP000289738">
    <property type="component" value="Chromosome B10"/>
</dbReference>
<dbReference type="Pfam" id="PF20167">
    <property type="entry name" value="Transposase_32"/>
    <property type="match status" value="1"/>
</dbReference>
<comment type="caution">
    <text evidence="2">The sequence shown here is derived from an EMBL/GenBank/DDBJ whole genome shotgun (WGS) entry which is preliminary data.</text>
</comment>
<organism evidence="2 3">
    <name type="scientific">Arachis hypogaea</name>
    <name type="common">Peanut</name>
    <dbReference type="NCBI Taxonomy" id="3818"/>
    <lineage>
        <taxon>Eukaryota</taxon>
        <taxon>Viridiplantae</taxon>
        <taxon>Streptophyta</taxon>
        <taxon>Embryophyta</taxon>
        <taxon>Tracheophyta</taxon>
        <taxon>Spermatophyta</taxon>
        <taxon>Magnoliopsida</taxon>
        <taxon>eudicotyledons</taxon>
        <taxon>Gunneridae</taxon>
        <taxon>Pentapetalae</taxon>
        <taxon>rosids</taxon>
        <taxon>fabids</taxon>
        <taxon>Fabales</taxon>
        <taxon>Fabaceae</taxon>
        <taxon>Papilionoideae</taxon>
        <taxon>50 kb inversion clade</taxon>
        <taxon>dalbergioids sensu lato</taxon>
        <taxon>Dalbergieae</taxon>
        <taxon>Pterocarpus clade</taxon>
        <taxon>Arachis</taxon>
    </lineage>
</organism>
<accession>A0A444X4C8</accession>
<name>A0A444X4C8_ARAHY</name>
<evidence type="ECO:0000259" key="1">
    <source>
        <dbReference type="Pfam" id="PF20167"/>
    </source>
</evidence>
<dbReference type="InterPro" id="IPR046796">
    <property type="entry name" value="Transposase_32_dom"/>
</dbReference>
<dbReference type="AlphaFoldDB" id="A0A444X4C8"/>
<evidence type="ECO:0000313" key="2">
    <source>
        <dbReference type="EMBL" id="RYQ84528.1"/>
    </source>
</evidence>
<keyword evidence="3" id="KW-1185">Reference proteome</keyword>
<gene>
    <name evidence="2" type="ORF">Ahy_B10g103923</name>
</gene>
<evidence type="ECO:0000313" key="3">
    <source>
        <dbReference type="Proteomes" id="UP000289738"/>
    </source>
</evidence>
<sequence length="321" mass="37182">MRALKLPSIPFEEERADWERGAGNKPKFIKRTDLTPEAKGWFELVRRSILPAANNSEVNLERATMLHCILKGGEIKVHEIIAQGIRKMAEKSDSRGTLGYPSTIYRICKKARVVFEDEDPVWIKDGIPITVRRMNAVALPLPQRKQRKRIAPPVVEGQEAIDGLSRQYLESQGAQKELQLQMMGQQDKWQRQMMEQQLSQGQQWGEAFNRMEQRQNEQQESTQRLINIQGHQGAHIHEIHRRQIEQAELLDEQRAFAEGVYMSQTGHQINTQARLGYLVGQLPILHPGIAKYDEMKDELARKERQRVEESHESVRKALEDW</sequence>
<protein>
    <recommendedName>
        <fullName evidence="1">Putative plant transposon protein domain-containing protein</fullName>
    </recommendedName>
</protein>
<dbReference type="EMBL" id="SDMP01000020">
    <property type="protein sequence ID" value="RYQ84528.1"/>
    <property type="molecule type" value="Genomic_DNA"/>
</dbReference>
<reference evidence="2 3" key="1">
    <citation type="submission" date="2019-01" db="EMBL/GenBank/DDBJ databases">
        <title>Sequencing of cultivated peanut Arachis hypogaea provides insights into genome evolution and oil improvement.</title>
        <authorList>
            <person name="Chen X."/>
        </authorList>
    </citation>
    <scope>NUCLEOTIDE SEQUENCE [LARGE SCALE GENOMIC DNA]</scope>
    <source>
        <strain evidence="3">cv. Fuhuasheng</strain>
        <tissue evidence="2">Leaves</tissue>
    </source>
</reference>